<reference evidence="1 2" key="1">
    <citation type="submission" date="2024-05" db="EMBL/GenBank/DDBJ databases">
        <title>Genome sequencing of Marine Estuary Bacteria, Shewanella vesiculosa and S. baltica, and Pseudomonas syringae.</title>
        <authorList>
            <person name="Gurung A."/>
            <person name="Maclea K.S."/>
        </authorList>
    </citation>
    <scope>NUCLEOTIDE SEQUENCE [LARGE SCALE GENOMIC DNA]</scope>
    <source>
        <strain evidence="1 2">1A</strain>
    </source>
</reference>
<keyword evidence="2" id="KW-1185">Reference proteome</keyword>
<name>A0ABV0FN40_9GAMM</name>
<comment type="caution">
    <text evidence="1">The sequence shown here is derived from an EMBL/GenBank/DDBJ whole genome shotgun (WGS) entry which is preliminary data.</text>
</comment>
<sequence length="235" mass="25647">MNNQVVLITGANRGIGLALTEQYLINGCRVIATCRDDATTTELMSLQAQFADKLLIESMDITCPDTIHRLANNLCQQNISIDLIINNAGYLDRDNHSIHAIDYADAEMCFKVNAIGPLFLIHCLLSLLNKTRLCKIAIISSSKGSLTEPQGVDWYGYRMSKAAANMLAVNLSKELVDDNVAVVSVHPGWVQTDMGGSAARVKVIDSALGIIKVIDQLSIANTGEFYNFNGEQLPF</sequence>
<dbReference type="Pfam" id="PF00106">
    <property type="entry name" value="adh_short"/>
    <property type="match status" value="1"/>
</dbReference>
<dbReference type="SUPFAM" id="SSF51735">
    <property type="entry name" value="NAD(P)-binding Rossmann-fold domains"/>
    <property type="match status" value="1"/>
</dbReference>
<dbReference type="CDD" id="cd05325">
    <property type="entry name" value="carb_red_sniffer_like_SDR_c"/>
    <property type="match status" value="1"/>
</dbReference>
<dbReference type="EMBL" id="JBDPZN010000002">
    <property type="protein sequence ID" value="MEO3682240.1"/>
    <property type="molecule type" value="Genomic_DNA"/>
</dbReference>
<protein>
    <submittedName>
        <fullName evidence="1">SDR family oxidoreductase</fullName>
    </submittedName>
</protein>
<dbReference type="InterPro" id="IPR036291">
    <property type="entry name" value="NAD(P)-bd_dom_sf"/>
</dbReference>
<evidence type="ECO:0000313" key="1">
    <source>
        <dbReference type="EMBL" id="MEO3682240.1"/>
    </source>
</evidence>
<dbReference type="Proteomes" id="UP001477278">
    <property type="component" value="Unassembled WGS sequence"/>
</dbReference>
<accession>A0ABV0FN40</accession>
<evidence type="ECO:0000313" key="2">
    <source>
        <dbReference type="Proteomes" id="UP001477278"/>
    </source>
</evidence>
<dbReference type="InterPro" id="IPR052184">
    <property type="entry name" value="SDR_enzymes"/>
</dbReference>
<dbReference type="PANTHER" id="PTHR45458">
    <property type="entry name" value="SHORT-CHAIN DEHYDROGENASE/REDUCTASE SDR"/>
    <property type="match status" value="1"/>
</dbReference>
<proteinExistence type="predicted"/>
<dbReference type="Gene3D" id="3.40.50.720">
    <property type="entry name" value="NAD(P)-binding Rossmann-like Domain"/>
    <property type="match status" value="1"/>
</dbReference>
<organism evidence="1 2">
    <name type="scientific">Shewanella vesiculosa</name>
    <dbReference type="NCBI Taxonomy" id="518738"/>
    <lineage>
        <taxon>Bacteria</taxon>
        <taxon>Pseudomonadati</taxon>
        <taxon>Pseudomonadota</taxon>
        <taxon>Gammaproteobacteria</taxon>
        <taxon>Alteromonadales</taxon>
        <taxon>Shewanellaceae</taxon>
        <taxon>Shewanella</taxon>
    </lineage>
</organism>
<dbReference type="InterPro" id="IPR002347">
    <property type="entry name" value="SDR_fam"/>
</dbReference>
<gene>
    <name evidence="1" type="ORF">ABHN84_08010</name>
</gene>
<dbReference type="RefSeq" id="WP_347689974.1">
    <property type="nucleotide sequence ID" value="NZ_JBDPZN010000002.1"/>
</dbReference>
<dbReference type="PANTHER" id="PTHR45458:SF1">
    <property type="entry name" value="SHORT CHAIN DEHYDROGENASE"/>
    <property type="match status" value="1"/>
</dbReference>
<dbReference type="PRINTS" id="PR00081">
    <property type="entry name" value="GDHRDH"/>
</dbReference>